<protein>
    <submittedName>
        <fullName evidence="2">Uncharacterized protein</fullName>
    </submittedName>
</protein>
<keyword evidence="1" id="KW-0408">Iron</keyword>
<dbReference type="EnsemblPlants" id="QL11p053062:mrna">
    <property type="protein sequence ID" value="QL11p053062:mrna"/>
    <property type="gene ID" value="QL11p053062"/>
</dbReference>
<reference evidence="2" key="2">
    <citation type="submission" date="2021-01" db="UniProtKB">
        <authorList>
            <consortium name="EnsemblPlants"/>
        </authorList>
    </citation>
    <scope>IDENTIFICATION</scope>
</reference>
<evidence type="ECO:0000313" key="2">
    <source>
        <dbReference type="EnsemblPlants" id="QL11p053062:mrna"/>
    </source>
</evidence>
<organism evidence="2 3">
    <name type="scientific">Quercus lobata</name>
    <name type="common">Valley oak</name>
    <dbReference type="NCBI Taxonomy" id="97700"/>
    <lineage>
        <taxon>Eukaryota</taxon>
        <taxon>Viridiplantae</taxon>
        <taxon>Streptophyta</taxon>
        <taxon>Embryophyta</taxon>
        <taxon>Tracheophyta</taxon>
        <taxon>Spermatophyta</taxon>
        <taxon>Magnoliopsida</taxon>
        <taxon>eudicotyledons</taxon>
        <taxon>Gunneridae</taxon>
        <taxon>Pentapetalae</taxon>
        <taxon>rosids</taxon>
        <taxon>fabids</taxon>
        <taxon>Fagales</taxon>
        <taxon>Fagaceae</taxon>
        <taxon>Quercus</taxon>
    </lineage>
</organism>
<reference evidence="2 3" key="1">
    <citation type="journal article" date="2016" name="G3 (Bethesda)">
        <title>First Draft Assembly and Annotation of the Genome of a California Endemic Oak Quercus lobata Nee (Fagaceae).</title>
        <authorList>
            <person name="Sork V.L."/>
            <person name="Fitz-Gibbon S.T."/>
            <person name="Puiu D."/>
            <person name="Crepeau M."/>
            <person name="Gugger P.F."/>
            <person name="Sherman R."/>
            <person name="Stevens K."/>
            <person name="Langley C.H."/>
            <person name="Pellegrini M."/>
            <person name="Salzberg S.L."/>
        </authorList>
    </citation>
    <scope>NUCLEOTIDE SEQUENCE [LARGE SCALE GENOMIC DNA]</scope>
    <source>
        <strain evidence="2 3">cv. SW786</strain>
    </source>
</reference>
<dbReference type="InterPro" id="IPR006249">
    <property type="entry name" value="Aconitase/IRP2"/>
</dbReference>
<dbReference type="Proteomes" id="UP000594261">
    <property type="component" value="Chromosome 11"/>
</dbReference>
<sequence length="360" mass="39980">MEENGIEVREYGAVISDVALLASNQLNALSAVKGTQAEVTGNYTKEMKDEFELIWADPTSCCYALYSKLDADKNPVELEGLKRAHVHDGVVVVQYLVWLDHQMQEIYGASGYFLADVGANKKKHFSKPMRQPRDLPIQASASNRCKDTLVLDKSSPSSETIEANPKAIQEIQTEQKNSSIVSSKARAHLLVGIVKMFQQTLLLIMNVQVDVARSKNAVQANMEHEFRRNKERFAFLKWGSSAFRNFQGRVHALTRANYLASSSTSAAARFSFLTMNLCDEILLASSGKQKGSSIAEDCYCKSWIYGKEFYDSKDKTYDLNFKEAGIVALTIDDQAVSSMEKQQMSAVSQTITIPNGIAAL</sequence>
<dbReference type="EMBL" id="LRBV02000011">
    <property type="status" value="NOT_ANNOTATED_CDS"/>
    <property type="molecule type" value="Genomic_DNA"/>
</dbReference>
<evidence type="ECO:0000256" key="1">
    <source>
        <dbReference type="ARBA" id="ARBA00023004"/>
    </source>
</evidence>
<accession>A0A7N2RDX5</accession>
<dbReference type="AlphaFoldDB" id="A0A7N2RDX5"/>
<dbReference type="InterPro" id="IPR015931">
    <property type="entry name" value="Acnase/IPM_dHydase_lsu_aba_1/3"/>
</dbReference>
<dbReference type="InParanoid" id="A0A7N2RDX5"/>
<proteinExistence type="predicted"/>
<dbReference type="PANTHER" id="PTHR11670">
    <property type="entry name" value="ACONITASE/IRON-RESPONSIVE ELEMENT FAMILY MEMBER"/>
    <property type="match status" value="1"/>
</dbReference>
<keyword evidence="3" id="KW-1185">Reference proteome</keyword>
<name>A0A7N2RDX5_QUELO</name>
<evidence type="ECO:0000313" key="3">
    <source>
        <dbReference type="Proteomes" id="UP000594261"/>
    </source>
</evidence>
<dbReference type="Gramene" id="QL11p053062:mrna">
    <property type="protein sequence ID" value="QL11p053062:mrna"/>
    <property type="gene ID" value="QL11p053062"/>
</dbReference>
<dbReference type="Gene3D" id="3.30.499.10">
    <property type="entry name" value="Aconitase, domain 3"/>
    <property type="match status" value="1"/>
</dbReference>